<dbReference type="STRING" id="1915309.AXG55_09105"/>
<evidence type="ECO:0000313" key="6">
    <source>
        <dbReference type="Proteomes" id="UP000184731"/>
    </source>
</evidence>
<dbReference type="Proteomes" id="UP000184731">
    <property type="component" value="Chromosome"/>
</dbReference>
<dbReference type="InterPro" id="IPR051685">
    <property type="entry name" value="Ycf3/AcsC/BcsC/TPR_MFPF"/>
</dbReference>
<dbReference type="SMART" id="SM00028">
    <property type="entry name" value="TPR"/>
    <property type="match status" value="5"/>
</dbReference>
<keyword evidence="4" id="KW-0732">Signal</keyword>
<dbReference type="Gene3D" id="1.25.40.10">
    <property type="entry name" value="Tetratricopeptide repeat domain"/>
    <property type="match status" value="3"/>
</dbReference>
<dbReference type="InterPro" id="IPR019734">
    <property type="entry name" value="TPR_rpt"/>
</dbReference>
<dbReference type="PROSITE" id="PS50005">
    <property type="entry name" value="TPR"/>
    <property type="match status" value="2"/>
</dbReference>
<accession>A0A1L4D1G9</accession>
<feature type="repeat" description="TPR" evidence="3">
    <location>
        <begin position="368"/>
        <end position="401"/>
    </location>
</feature>
<dbReference type="RefSeq" id="WP_148697804.1">
    <property type="nucleotide sequence ID" value="NZ_CP017834.1"/>
</dbReference>
<dbReference type="KEGG" id="saqi:AXG55_09105"/>
<feature type="chain" id="PRO_5012273081" description="Tetratricopeptide repeat protein" evidence="4">
    <location>
        <begin position="24"/>
        <end position="512"/>
    </location>
</feature>
<keyword evidence="2 3" id="KW-0802">TPR repeat</keyword>
<feature type="repeat" description="TPR" evidence="3">
    <location>
        <begin position="402"/>
        <end position="435"/>
    </location>
</feature>
<evidence type="ECO:0000256" key="2">
    <source>
        <dbReference type="ARBA" id="ARBA00022803"/>
    </source>
</evidence>
<sequence length="512" mass="58224">MRYTRLIYITLMGSLTLPHYAFGSEAGNVDNTKQNKVTKFSFDSSLKLYKEAREIIVNALPGEQDKAEKLLIESIRQNPNNIDSYIEIAKLIQVQVAQGNRHPYELQKSIELINEAYAIAPERPKCNFAKAEVLYYSGQSKAAEDLYAEIFNKYPNHLDTYIEKARILSDKSPQESLDNVELALRNGATTDDISQSATTALLKINTAESIGKSLKEFAKKHPDRWLWHKAALAYANTKNYSEATMAFEKAIALGNDIEARLQLAVMQYSYQNKFKPALENLNKLLITLSKRKYITHSAKSLVYAHISMANFKNKNKEDAALAAVYTAQTGFDNKQFYASLVTEYKKLNSLYILESSLKYLMKEEPDYLLSYSIYGEIFRNNKKYDDSIEMYSKAIALDNTKDDLYAERAITFYKNNSYVKALNDFESALKIHPKTAIYIYNKACMLALLGKKSEALQNLKLALIEDKNLIELARSDSDFATLKADTEYSSQFASIILGDSDDKWFATEKDPD</sequence>
<gene>
    <name evidence="5" type="ORF">AXG55_09105</name>
</gene>
<reference evidence="5 6" key="1">
    <citation type="submission" date="2016-10" db="EMBL/GenBank/DDBJ databases">
        <title>Silvanigrella aquatica sp. nov., isolated from a freshwater lake located in the Black Forest, Germany, description of Silvanigrellaceae fam. nov., Silvanigrellales ord. nov., reclassification of the order Bdellovibrionales in the class Oligoflexia, reclassification of the families Bacteriovoracaceae and Halobacteriovoraceae in the new order Bacteriovoracales ord. nov., and reclassification of the family Pseudobacteriovoracaceae in the order Oligoflexiales.</title>
        <authorList>
            <person name="Hahn M.W."/>
            <person name="Schmidt J."/>
            <person name="Koll U."/>
            <person name="Rohde M."/>
            <person name="Verbag S."/>
            <person name="Pitt A."/>
            <person name="Nakai R."/>
            <person name="Naganuma T."/>
            <person name="Lang E."/>
        </authorList>
    </citation>
    <scope>NUCLEOTIDE SEQUENCE [LARGE SCALE GENOMIC DNA]</scope>
    <source>
        <strain evidence="5 6">MWH-Nonnen-W8red</strain>
    </source>
</reference>
<evidence type="ECO:0000256" key="3">
    <source>
        <dbReference type="PROSITE-ProRule" id="PRU00339"/>
    </source>
</evidence>
<dbReference type="SUPFAM" id="SSF48452">
    <property type="entry name" value="TPR-like"/>
    <property type="match status" value="2"/>
</dbReference>
<evidence type="ECO:0000256" key="4">
    <source>
        <dbReference type="SAM" id="SignalP"/>
    </source>
</evidence>
<dbReference type="AlphaFoldDB" id="A0A1L4D1G9"/>
<dbReference type="NCBIfam" id="NF047558">
    <property type="entry name" value="TPR_END_plus"/>
    <property type="match status" value="1"/>
</dbReference>
<dbReference type="InterPro" id="IPR011990">
    <property type="entry name" value="TPR-like_helical_dom_sf"/>
</dbReference>
<dbReference type="OrthoDB" id="5288862at2"/>
<evidence type="ECO:0000313" key="5">
    <source>
        <dbReference type="EMBL" id="APJ04055.1"/>
    </source>
</evidence>
<dbReference type="Pfam" id="PF13414">
    <property type="entry name" value="TPR_11"/>
    <property type="match status" value="1"/>
</dbReference>
<evidence type="ECO:0008006" key="7">
    <source>
        <dbReference type="Google" id="ProtNLM"/>
    </source>
</evidence>
<dbReference type="PANTHER" id="PTHR44943">
    <property type="entry name" value="CELLULOSE SYNTHASE OPERON PROTEIN C"/>
    <property type="match status" value="1"/>
</dbReference>
<protein>
    <recommendedName>
        <fullName evidence="7">Tetratricopeptide repeat protein</fullName>
    </recommendedName>
</protein>
<dbReference type="PANTHER" id="PTHR44943:SF8">
    <property type="entry name" value="TPR REPEAT-CONTAINING PROTEIN MJ0263"/>
    <property type="match status" value="1"/>
</dbReference>
<proteinExistence type="predicted"/>
<feature type="signal peptide" evidence="4">
    <location>
        <begin position="1"/>
        <end position="23"/>
    </location>
</feature>
<name>A0A1L4D1G9_9BACT</name>
<evidence type="ECO:0000256" key="1">
    <source>
        <dbReference type="ARBA" id="ARBA00022737"/>
    </source>
</evidence>
<organism evidence="5 6">
    <name type="scientific">Silvanigrella aquatica</name>
    <dbReference type="NCBI Taxonomy" id="1915309"/>
    <lineage>
        <taxon>Bacteria</taxon>
        <taxon>Pseudomonadati</taxon>
        <taxon>Bdellovibrionota</taxon>
        <taxon>Oligoflexia</taxon>
        <taxon>Silvanigrellales</taxon>
        <taxon>Silvanigrellaceae</taxon>
        <taxon>Silvanigrella</taxon>
    </lineage>
</organism>
<keyword evidence="6" id="KW-1185">Reference proteome</keyword>
<dbReference type="EMBL" id="CP017834">
    <property type="protein sequence ID" value="APJ04055.1"/>
    <property type="molecule type" value="Genomic_DNA"/>
</dbReference>
<keyword evidence="1" id="KW-0677">Repeat</keyword>